<dbReference type="AlphaFoldDB" id="A0A532UXR4"/>
<dbReference type="InterPro" id="IPR050980">
    <property type="entry name" value="2C_sensor_his_kinase"/>
</dbReference>
<dbReference type="InterPro" id="IPR003594">
    <property type="entry name" value="HATPase_dom"/>
</dbReference>
<proteinExistence type="predicted"/>
<dbReference type="InterPro" id="IPR005467">
    <property type="entry name" value="His_kinase_dom"/>
</dbReference>
<evidence type="ECO:0000256" key="3">
    <source>
        <dbReference type="ARBA" id="ARBA00022679"/>
    </source>
</evidence>
<dbReference type="SMART" id="SM00387">
    <property type="entry name" value="HATPase_c"/>
    <property type="match status" value="1"/>
</dbReference>
<sequence length="253" mass="28506">MKTIIDDSIDSSIDTITPEIIKLYSLLAPYVSTGRQINGITHNLNSPLTGLMGSVELMAMKYPEFSSDLDVILELSKTLRDSIAALQNKYEIETNHTRTAININYTLKNNLAHLRADLFFKHFVECTPEFGKDIPNLSGSYADFALTFEEILLNAIDAQREQNEGWVGVRTYRQDSSIFVEISDKGPGFTDEALRNAFQPFWPEIKEIDEGRVHLGMGLFMCKQWLKPYGGDIELNNPEEGGALVRVRIPADQ</sequence>
<dbReference type="SUPFAM" id="SSF47384">
    <property type="entry name" value="Homodimeric domain of signal transducing histidine kinase"/>
    <property type="match status" value="1"/>
</dbReference>
<dbReference type="Pfam" id="PF02518">
    <property type="entry name" value="HATPase_c"/>
    <property type="match status" value="1"/>
</dbReference>
<evidence type="ECO:0000313" key="9">
    <source>
        <dbReference type="Proteomes" id="UP000319619"/>
    </source>
</evidence>
<accession>A0A532UXR4</accession>
<dbReference type="Proteomes" id="UP000319619">
    <property type="component" value="Unassembled WGS sequence"/>
</dbReference>
<gene>
    <name evidence="8" type="ORF">CEE37_10710</name>
</gene>
<keyword evidence="5" id="KW-0418">Kinase</keyword>
<organism evidence="8 9">
    <name type="scientific">candidate division LCP-89 bacterium B3_LCP</name>
    <dbReference type="NCBI Taxonomy" id="2012998"/>
    <lineage>
        <taxon>Bacteria</taxon>
        <taxon>Pseudomonadati</taxon>
        <taxon>Bacteria division LCP-89</taxon>
    </lineage>
</organism>
<dbReference type="Gene3D" id="3.30.565.10">
    <property type="entry name" value="Histidine kinase-like ATPase, C-terminal domain"/>
    <property type="match status" value="1"/>
</dbReference>
<protein>
    <recommendedName>
        <fullName evidence="2">histidine kinase</fullName>
        <ecNumber evidence="2">2.7.13.3</ecNumber>
    </recommendedName>
</protein>
<dbReference type="EMBL" id="NJBN01000007">
    <property type="protein sequence ID" value="TKJ39740.1"/>
    <property type="molecule type" value="Genomic_DNA"/>
</dbReference>
<reference evidence="8 9" key="1">
    <citation type="submission" date="2017-06" db="EMBL/GenBank/DDBJ databases">
        <title>Novel microbial phyla capable of carbon fixation and sulfur reduction in deep-sea sediments.</title>
        <authorList>
            <person name="Huang J."/>
            <person name="Baker B."/>
            <person name="Wang Y."/>
        </authorList>
    </citation>
    <scope>NUCLEOTIDE SEQUENCE [LARGE SCALE GENOMIC DNA]</scope>
    <source>
        <strain evidence="8">B3_LCP</strain>
    </source>
</reference>
<dbReference type="SUPFAM" id="SSF55874">
    <property type="entry name" value="ATPase domain of HSP90 chaperone/DNA topoisomerase II/histidine kinase"/>
    <property type="match status" value="1"/>
</dbReference>
<evidence type="ECO:0000313" key="8">
    <source>
        <dbReference type="EMBL" id="TKJ39740.1"/>
    </source>
</evidence>
<keyword evidence="3" id="KW-0808">Transferase</keyword>
<dbReference type="GO" id="GO:0000155">
    <property type="term" value="F:phosphorelay sensor kinase activity"/>
    <property type="evidence" value="ECO:0007669"/>
    <property type="project" value="InterPro"/>
</dbReference>
<evidence type="ECO:0000256" key="5">
    <source>
        <dbReference type="ARBA" id="ARBA00022777"/>
    </source>
</evidence>
<dbReference type="PANTHER" id="PTHR44936:SF10">
    <property type="entry name" value="SENSOR PROTEIN RSTB"/>
    <property type="match status" value="1"/>
</dbReference>
<dbReference type="EC" id="2.7.13.3" evidence="2"/>
<comment type="caution">
    <text evidence="8">The sequence shown here is derived from an EMBL/GenBank/DDBJ whole genome shotgun (WGS) entry which is preliminary data.</text>
</comment>
<dbReference type="PROSITE" id="PS50109">
    <property type="entry name" value="HIS_KIN"/>
    <property type="match status" value="1"/>
</dbReference>
<evidence type="ECO:0000256" key="1">
    <source>
        <dbReference type="ARBA" id="ARBA00000085"/>
    </source>
</evidence>
<evidence type="ECO:0000256" key="6">
    <source>
        <dbReference type="ARBA" id="ARBA00022840"/>
    </source>
</evidence>
<keyword evidence="6" id="KW-0067">ATP-binding</keyword>
<evidence type="ECO:0000259" key="7">
    <source>
        <dbReference type="PROSITE" id="PS50109"/>
    </source>
</evidence>
<dbReference type="InterPro" id="IPR036097">
    <property type="entry name" value="HisK_dim/P_sf"/>
</dbReference>
<keyword evidence="4" id="KW-0547">Nucleotide-binding</keyword>
<dbReference type="PANTHER" id="PTHR44936">
    <property type="entry name" value="SENSOR PROTEIN CREC"/>
    <property type="match status" value="1"/>
</dbReference>
<feature type="domain" description="Histidine kinase" evidence="7">
    <location>
        <begin position="39"/>
        <end position="253"/>
    </location>
</feature>
<evidence type="ECO:0000256" key="2">
    <source>
        <dbReference type="ARBA" id="ARBA00012438"/>
    </source>
</evidence>
<name>A0A532UXR4_UNCL8</name>
<dbReference type="InterPro" id="IPR036890">
    <property type="entry name" value="HATPase_C_sf"/>
</dbReference>
<evidence type="ECO:0000256" key="4">
    <source>
        <dbReference type="ARBA" id="ARBA00022741"/>
    </source>
</evidence>
<dbReference type="GO" id="GO:0005524">
    <property type="term" value="F:ATP binding"/>
    <property type="evidence" value="ECO:0007669"/>
    <property type="project" value="UniProtKB-KW"/>
</dbReference>
<comment type="catalytic activity">
    <reaction evidence="1">
        <text>ATP + protein L-histidine = ADP + protein N-phospho-L-histidine.</text>
        <dbReference type="EC" id="2.7.13.3"/>
    </reaction>
</comment>